<evidence type="ECO:0000256" key="2">
    <source>
        <dbReference type="ARBA" id="ARBA00022679"/>
    </source>
</evidence>
<dbReference type="GO" id="GO:0000287">
    <property type="term" value="F:magnesium ion binding"/>
    <property type="evidence" value="ECO:0007669"/>
    <property type="project" value="UniProtKB-UniRule"/>
</dbReference>
<keyword evidence="17" id="KW-1185">Reference proteome</keyword>
<dbReference type="SUPFAM" id="SSF81301">
    <property type="entry name" value="Nucleotidyltransferase"/>
    <property type="match status" value="1"/>
</dbReference>
<comment type="miscellaneous">
    <text evidence="11">A single active site specifically recognizes both ATP and CTP and is responsible for their addition.</text>
</comment>
<feature type="binding site" evidence="11">
    <location>
        <position position="31"/>
    </location>
    <ligand>
        <name>ATP</name>
        <dbReference type="ChEBI" id="CHEBI:30616"/>
    </ligand>
</feature>
<protein>
    <recommendedName>
        <fullName evidence="11">CCA-adding enzyme</fullName>
        <ecNumber evidence="11">2.7.7.72</ecNumber>
    </recommendedName>
    <alternativeName>
        <fullName evidence="11">CCA tRNA nucleotidyltransferase</fullName>
    </alternativeName>
    <alternativeName>
        <fullName evidence="11">tRNA CCA-pyrophosphorylase</fullName>
    </alternativeName>
    <alternativeName>
        <fullName evidence="11">tRNA adenylyl-/cytidylyl- transferase</fullName>
    </alternativeName>
    <alternativeName>
        <fullName evidence="11">tRNA nucleotidyltransferase</fullName>
    </alternativeName>
    <alternativeName>
        <fullName evidence="11">tRNA-NT</fullName>
    </alternativeName>
</protein>
<feature type="binding site" evidence="11">
    <location>
        <position position="31"/>
    </location>
    <ligand>
        <name>CTP</name>
        <dbReference type="ChEBI" id="CHEBI:37563"/>
    </ligand>
</feature>
<keyword evidence="6 11" id="KW-0547">Nucleotide-binding</keyword>
<dbReference type="Proteomes" id="UP000095412">
    <property type="component" value="Unassembled WGS sequence"/>
</dbReference>
<feature type="binding site" evidence="11">
    <location>
        <position position="164"/>
    </location>
    <ligand>
        <name>CTP</name>
        <dbReference type="ChEBI" id="CHEBI:37563"/>
    </ligand>
</feature>
<keyword evidence="4 11" id="KW-0548">Nucleotidyltransferase</keyword>
<dbReference type="InterPro" id="IPR023068">
    <property type="entry name" value="CCA-adding_enz_firmicutes"/>
</dbReference>
<feature type="binding site" evidence="11">
    <location>
        <position position="164"/>
    </location>
    <ligand>
        <name>ATP</name>
        <dbReference type="ChEBI" id="CHEBI:30616"/>
    </ligand>
</feature>
<sequence>MTNSLFEKAKPIIQTLQIHGFQAYFVGGSVRDYLMNKSIHDIDITTSATPDEIESIFEKTIPIGREHGTINVVYQHDQYEVTTFRAEGEYDDHRRPNEVYFVRDLYEDVKRRDFTMNAIAMDDNYQIHDYFDGQNDISHKIIRTVGQPDERFNEDALRIIRGLRFQSQLGFQLEPHTYKAMLTHIADIKHLSIERVVVELEKLIAGNYVDEAFITLKQLKAFEHIPFFRDYDLDSFSIDIPMTFTLFIAMLKVQQPDVDAKITALKISNRDKKEVVTLEQLINDSKQIYTKAQLKLFVYDYGKKDILNMLSYTQTLAENNIAQLSPLILNEIAISNIADQLPISSRGEMDINGKDILEITNKKSGPWLKDTLRAIECAIIAGDVQNLKPDLIKWVKAHVQI</sequence>
<comment type="subunit">
    <text evidence="11">Homodimer.</text>
</comment>
<feature type="binding site" evidence="11">
    <location>
        <position position="41"/>
    </location>
    <ligand>
        <name>Mg(2+)</name>
        <dbReference type="ChEBI" id="CHEBI:18420"/>
    </ligand>
</feature>
<evidence type="ECO:0000259" key="12">
    <source>
        <dbReference type="Pfam" id="PF01743"/>
    </source>
</evidence>
<reference evidence="15 18" key="2">
    <citation type="submission" date="2016-09" db="EMBL/GenBank/DDBJ databases">
        <authorList>
            <consortium name="Pathogen Informatics"/>
        </authorList>
    </citation>
    <scope>NUCLEOTIDE SEQUENCE [LARGE SCALE GENOMIC DNA]</scope>
    <source>
        <strain evidence="15 18">82B</strain>
    </source>
</reference>
<evidence type="ECO:0000256" key="9">
    <source>
        <dbReference type="ARBA" id="ARBA00022842"/>
    </source>
</evidence>
<proteinExistence type="inferred from homology"/>
<dbReference type="InterPro" id="IPR032810">
    <property type="entry name" value="CCA-adding_enz_C"/>
</dbReference>
<evidence type="ECO:0000256" key="6">
    <source>
        <dbReference type="ARBA" id="ARBA00022741"/>
    </source>
</evidence>
<keyword evidence="8 11" id="KW-0067">ATP-binding</keyword>
<evidence type="ECO:0000313" key="18">
    <source>
        <dbReference type="Proteomes" id="UP000095768"/>
    </source>
</evidence>
<dbReference type="Pfam" id="PF13735">
    <property type="entry name" value="tRNA_NucTran2_2"/>
    <property type="match status" value="1"/>
</dbReference>
<feature type="binding site" evidence="11">
    <location>
        <position position="161"/>
    </location>
    <ligand>
        <name>ATP</name>
        <dbReference type="ChEBI" id="CHEBI:30616"/>
    </ligand>
</feature>
<dbReference type="RefSeq" id="WP_069996063.1">
    <property type="nucleotide sequence ID" value="NZ_FMPG01000006.1"/>
</dbReference>
<evidence type="ECO:0000256" key="1">
    <source>
        <dbReference type="ARBA" id="ARBA00001946"/>
    </source>
</evidence>
<dbReference type="PANTHER" id="PTHR46173">
    <property type="entry name" value="CCA TRNA NUCLEOTIDYLTRANSFERASE 1, MITOCHONDRIAL"/>
    <property type="match status" value="1"/>
</dbReference>
<dbReference type="CDD" id="cd05398">
    <property type="entry name" value="NT_ClassII-CCAase"/>
    <property type="match status" value="1"/>
</dbReference>
<dbReference type="EMBL" id="FMPI01000014">
    <property type="protein sequence ID" value="SCT16948.1"/>
    <property type="molecule type" value="Genomic_DNA"/>
</dbReference>
<comment type="cofactor">
    <cofactor evidence="1 11">
        <name>Mg(2+)</name>
        <dbReference type="ChEBI" id="CHEBI:18420"/>
    </cofactor>
</comment>
<feature type="binding site" evidence="11">
    <location>
        <position position="161"/>
    </location>
    <ligand>
        <name>CTP</name>
        <dbReference type="ChEBI" id="CHEBI:37563"/>
    </ligand>
</feature>
<feature type="binding site" evidence="11">
    <location>
        <position position="43"/>
    </location>
    <ligand>
        <name>Mg(2+)</name>
        <dbReference type="ChEBI" id="CHEBI:18420"/>
    </ligand>
</feature>
<evidence type="ECO:0000313" key="17">
    <source>
        <dbReference type="Proteomes" id="UP000095412"/>
    </source>
</evidence>
<dbReference type="PANTHER" id="PTHR46173:SF1">
    <property type="entry name" value="CCA TRNA NUCLEOTIDYLTRANSFERASE 1, MITOCHONDRIAL"/>
    <property type="match status" value="1"/>
</dbReference>
<dbReference type="InterPro" id="IPR043519">
    <property type="entry name" value="NT_sf"/>
</dbReference>
<dbReference type="NCBIfam" id="NF009814">
    <property type="entry name" value="PRK13299.1"/>
    <property type="match status" value="1"/>
</dbReference>
<feature type="binding site" evidence="11">
    <location>
        <position position="28"/>
    </location>
    <ligand>
        <name>CTP</name>
        <dbReference type="ChEBI" id="CHEBI:37563"/>
    </ligand>
</feature>
<dbReference type="EMBL" id="FMPG01000006">
    <property type="protein sequence ID" value="SCT04555.1"/>
    <property type="molecule type" value="Genomic_DNA"/>
</dbReference>
<dbReference type="SUPFAM" id="SSF81891">
    <property type="entry name" value="Poly A polymerase C-terminal region-like"/>
    <property type="match status" value="1"/>
</dbReference>
<dbReference type="GO" id="GO:0001680">
    <property type="term" value="P:tRNA 3'-terminal CCA addition"/>
    <property type="evidence" value="ECO:0007669"/>
    <property type="project" value="UniProtKB-UniRule"/>
</dbReference>
<comment type="function">
    <text evidence="11">Catalyzes the addition and repair of the essential 3'-terminal CCA sequence in tRNAs without using a nucleic acid template. Adds these three nucleotides in the order of C, C, and A to the tRNA nucleotide-73, using CTP and ATP as substrates and producing inorganic pyrophosphate. tRNA 3'-terminal CCA addition is required both for tRNA processing and repair. Also involved in tRNA surveillance by mediating tandem CCA addition to generate a CCACCA at the 3' terminus of unstable tRNAs. While stable tRNAs receive only 3'-terminal CCA, unstable tRNAs are marked with CCACCA and rapidly degraded.</text>
</comment>
<comment type="similarity">
    <text evidence="11">Belongs to the tRNA nucleotidyltransferase/poly(A) polymerase family. Bacterial CCA-adding enzyme type 3 subfamily.</text>
</comment>
<dbReference type="GO" id="GO:0000049">
    <property type="term" value="F:tRNA binding"/>
    <property type="evidence" value="ECO:0007669"/>
    <property type="project" value="UniProtKB-UniRule"/>
</dbReference>
<keyword evidence="7 11" id="KW-0692">RNA repair</keyword>
<keyword evidence="5 11" id="KW-0479">Metal-binding</keyword>
<accession>A0A1D4P1Z5</accession>
<feature type="domain" description="CCA-adding enzyme C-terminal" evidence="14">
    <location>
        <begin position="244"/>
        <end position="395"/>
    </location>
</feature>
<keyword evidence="2 11" id="KW-0808">Transferase</keyword>
<dbReference type="GO" id="GO:0042245">
    <property type="term" value="P:RNA repair"/>
    <property type="evidence" value="ECO:0007669"/>
    <property type="project" value="UniProtKB-KW"/>
</dbReference>
<evidence type="ECO:0000313" key="15">
    <source>
        <dbReference type="EMBL" id="SCT04555.1"/>
    </source>
</evidence>
<comment type="catalytic activity">
    <reaction evidence="11">
        <text>a tRNA precursor + 2 CTP + ATP = a tRNA with a 3' CCA end + 3 diphosphate</text>
        <dbReference type="Rhea" id="RHEA:14433"/>
        <dbReference type="Rhea" id="RHEA-COMP:10465"/>
        <dbReference type="Rhea" id="RHEA-COMP:10468"/>
        <dbReference type="ChEBI" id="CHEBI:30616"/>
        <dbReference type="ChEBI" id="CHEBI:33019"/>
        <dbReference type="ChEBI" id="CHEBI:37563"/>
        <dbReference type="ChEBI" id="CHEBI:74896"/>
        <dbReference type="ChEBI" id="CHEBI:83071"/>
        <dbReference type="EC" id="2.7.7.72"/>
    </reaction>
</comment>
<dbReference type="EC" id="2.7.7.72" evidence="11"/>
<evidence type="ECO:0000256" key="10">
    <source>
        <dbReference type="ARBA" id="ARBA00022884"/>
    </source>
</evidence>
<dbReference type="Gene3D" id="1.10.3090.10">
    <property type="entry name" value="cca-adding enzyme, domain 2"/>
    <property type="match status" value="1"/>
</dbReference>
<feature type="binding site" evidence="11">
    <location>
        <position position="158"/>
    </location>
    <ligand>
        <name>CTP</name>
        <dbReference type="ChEBI" id="CHEBI:37563"/>
    </ligand>
</feature>
<dbReference type="Pfam" id="PF12627">
    <property type="entry name" value="PolyA_pol_RNAbd"/>
    <property type="match status" value="1"/>
</dbReference>
<organism evidence="15 18">
    <name type="scientific">Staphylococcus caeli</name>
    <dbReference type="NCBI Taxonomy" id="2201815"/>
    <lineage>
        <taxon>Bacteria</taxon>
        <taxon>Bacillati</taxon>
        <taxon>Bacillota</taxon>
        <taxon>Bacilli</taxon>
        <taxon>Bacillales</taxon>
        <taxon>Staphylococcaceae</taxon>
        <taxon>Staphylococcus</taxon>
    </lineage>
</organism>
<dbReference type="OrthoDB" id="9805698at2"/>
<keyword evidence="3 11" id="KW-0819">tRNA processing</keyword>
<dbReference type="GO" id="GO:0005524">
    <property type="term" value="F:ATP binding"/>
    <property type="evidence" value="ECO:0007669"/>
    <property type="project" value="UniProtKB-UniRule"/>
</dbReference>
<gene>
    <name evidence="11 15" type="primary">cca</name>
    <name evidence="15" type="ORF">SAMEA2297795_01657</name>
    <name evidence="16" type="ORF">SAMEA2297796_01878</name>
</gene>
<dbReference type="InterPro" id="IPR050264">
    <property type="entry name" value="Bact_CCA-adding_enz_type3_sf"/>
</dbReference>
<evidence type="ECO:0000256" key="4">
    <source>
        <dbReference type="ARBA" id="ARBA00022695"/>
    </source>
</evidence>
<dbReference type="InterPro" id="IPR032828">
    <property type="entry name" value="PolyA_RNA-bd"/>
</dbReference>
<feature type="binding site" evidence="11">
    <location>
        <position position="112"/>
    </location>
    <ligand>
        <name>ATP</name>
        <dbReference type="ChEBI" id="CHEBI:30616"/>
    </ligand>
</feature>
<feature type="domain" description="Poly A polymerase head" evidence="12">
    <location>
        <begin position="23"/>
        <end position="143"/>
    </location>
</feature>
<feature type="binding site" evidence="11">
    <location>
        <position position="28"/>
    </location>
    <ligand>
        <name>ATP</name>
        <dbReference type="ChEBI" id="CHEBI:30616"/>
    </ligand>
</feature>
<evidence type="ECO:0000256" key="3">
    <source>
        <dbReference type="ARBA" id="ARBA00022694"/>
    </source>
</evidence>
<dbReference type="HAMAP" id="MF_01263">
    <property type="entry name" value="CCA_bact_type3"/>
    <property type="match status" value="1"/>
</dbReference>
<comment type="catalytic activity">
    <reaction evidence="11">
        <text>a tRNA with a 3' CCA end + 2 CTP + ATP = a tRNA with a 3' CCACCA end + 3 diphosphate</text>
        <dbReference type="Rhea" id="RHEA:76235"/>
        <dbReference type="Rhea" id="RHEA-COMP:10468"/>
        <dbReference type="Rhea" id="RHEA-COMP:18655"/>
        <dbReference type="ChEBI" id="CHEBI:30616"/>
        <dbReference type="ChEBI" id="CHEBI:33019"/>
        <dbReference type="ChEBI" id="CHEBI:37563"/>
        <dbReference type="ChEBI" id="CHEBI:83071"/>
        <dbReference type="ChEBI" id="CHEBI:195187"/>
    </reaction>
</comment>
<evidence type="ECO:0000256" key="5">
    <source>
        <dbReference type="ARBA" id="ARBA00022723"/>
    </source>
</evidence>
<evidence type="ECO:0000313" key="16">
    <source>
        <dbReference type="EMBL" id="SCT16948.1"/>
    </source>
</evidence>
<evidence type="ECO:0000256" key="7">
    <source>
        <dbReference type="ARBA" id="ARBA00022800"/>
    </source>
</evidence>
<dbReference type="Gene3D" id="1.10.246.80">
    <property type="match status" value="1"/>
</dbReference>
<name>A0A1D4P1Z5_9STAP</name>
<evidence type="ECO:0000259" key="13">
    <source>
        <dbReference type="Pfam" id="PF12627"/>
    </source>
</evidence>
<feature type="binding site" evidence="11">
    <location>
        <position position="155"/>
    </location>
    <ligand>
        <name>CTP</name>
        <dbReference type="ChEBI" id="CHEBI:37563"/>
    </ligand>
</feature>
<dbReference type="AlphaFoldDB" id="A0A1D4P1Z5"/>
<feature type="binding site" evidence="11">
    <location>
        <position position="158"/>
    </location>
    <ligand>
        <name>ATP</name>
        <dbReference type="ChEBI" id="CHEBI:30616"/>
    </ligand>
</feature>
<dbReference type="Gene3D" id="3.30.460.10">
    <property type="entry name" value="Beta Polymerase, domain 2"/>
    <property type="match status" value="1"/>
</dbReference>
<evidence type="ECO:0000256" key="11">
    <source>
        <dbReference type="HAMAP-Rule" id="MF_01263"/>
    </source>
</evidence>
<dbReference type="GO" id="GO:0004810">
    <property type="term" value="F:CCA tRNA nucleotidyltransferase activity"/>
    <property type="evidence" value="ECO:0007669"/>
    <property type="project" value="UniProtKB-UniRule"/>
</dbReference>
<dbReference type="Proteomes" id="UP000095768">
    <property type="component" value="Unassembled WGS sequence"/>
</dbReference>
<keyword evidence="9 11" id="KW-0460">Magnesium</keyword>
<feature type="domain" description="tRNA nucleotidyltransferase/poly(A) polymerase RNA and SrmB- binding" evidence="13">
    <location>
        <begin position="170"/>
        <end position="228"/>
    </location>
</feature>
<dbReference type="Pfam" id="PF01743">
    <property type="entry name" value="PolyA_pol"/>
    <property type="match status" value="1"/>
</dbReference>
<dbReference type="InterPro" id="IPR002646">
    <property type="entry name" value="PolA_pol_head_dom"/>
</dbReference>
<evidence type="ECO:0000256" key="8">
    <source>
        <dbReference type="ARBA" id="ARBA00022840"/>
    </source>
</evidence>
<keyword evidence="10 11" id="KW-0694">RNA-binding</keyword>
<feature type="binding site" evidence="11">
    <location>
        <position position="112"/>
    </location>
    <ligand>
        <name>CTP</name>
        <dbReference type="ChEBI" id="CHEBI:37563"/>
    </ligand>
</feature>
<evidence type="ECO:0000259" key="14">
    <source>
        <dbReference type="Pfam" id="PF13735"/>
    </source>
</evidence>
<feature type="binding site" evidence="11">
    <location>
        <position position="155"/>
    </location>
    <ligand>
        <name>ATP</name>
        <dbReference type="ChEBI" id="CHEBI:30616"/>
    </ligand>
</feature>
<reference evidence="16 17" key="1">
    <citation type="submission" date="2016-09" db="EMBL/GenBank/DDBJ databases">
        <authorList>
            <consortium name="Pathogen Informatics"/>
            <person name="Sun Q."/>
            <person name="Inoue M."/>
        </authorList>
    </citation>
    <scope>NUCLEOTIDE SEQUENCE [LARGE SCALE GENOMIC DNA]</scope>
    <source>
        <strain evidence="16 17">82C</strain>
    </source>
</reference>